<name>A0A9X0CU52_9CNID</name>
<accession>A0A9X0CU52</accession>
<keyword evidence="2" id="KW-0547">Nucleotide-binding</keyword>
<dbReference type="InterPro" id="IPR013783">
    <property type="entry name" value="Ig-like_fold"/>
</dbReference>
<evidence type="ECO:0000313" key="2">
    <source>
        <dbReference type="EMBL" id="KAJ7375705.1"/>
    </source>
</evidence>
<dbReference type="GO" id="GO:0004386">
    <property type="term" value="F:helicase activity"/>
    <property type="evidence" value="ECO:0007669"/>
    <property type="project" value="UniProtKB-KW"/>
</dbReference>
<dbReference type="Gene3D" id="2.60.40.10">
    <property type="entry name" value="Immunoglobulins"/>
    <property type="match status" value="1"/>
</dbReference>
<keyword evidence="2" id="KW-0378">Hydrolase</keyword>
<dbReference type="EMBL" id="MU826543">
    <property type="protein sequence ID" value="KAJ7375705.1"/>
    <property type="molecule type" value="Genomic_DNA"/>
</dbReference>
<keyword evidence="2" id="KW-0067">ATP-binding</keyword>
<dbReference type="InterPro" id="IPR036116">
    <property type="entry name" value="FN3_sf"/>
</dbReference>
<keyword evidence="2" id="KW-0347">Helicase</keyword>
<dbReference type="PROSITE" id="PS50853">
    <property type="entry name" value="FN3"/>
    <property type="match status" value="1"/>
</dbReference>
<organism evidence="2 3">
    <name type="scientific">Desmophyllum pertusum</name>
    <dbReference type="NCBI Taxonomy" id="174260"/>
    <lineage>
        <taxon>Eukaryota</taxon>
        <taxon>Metazoa</taxon>
        <taxon>Cnidaria</taxon>
        <taxon>Anthozoa</taxon>
        <taxon>Hexacorallia</taxon>
        <taxon>Scleractinia</taxon>
        <taxon>Caryophylliina</taxon>
        <taxon>Caryophylliidae</taxon>
        <taxon>Desmophyllum</taxon>
    </lineage>
</organism>
<comment type="caution">
    <text evidence="2">The sequence shown here is derived from an EMBL/GenBank/DDBJ whole genome shotgun (WGS) entry which is preliminary data.</text>
</comment>
<protein>
    <submittedName>
        <fullName evidence="2">ATP-dependent DNA helicase chl1</fullName>
    </submittedName>
</protein>
<feature type="domain" description="Fibronectin type-III" evidence="1">
    <location>
        <begin position="27"/>
        <end position="126"/>
    </location>
</feature>
<sequence length="126" mass="13852">MCGIYTEPKRSEDTASAVVNIQGVPFPPTSLEITEETCQNRTTTLKWVTSASNDAPIMHFLVEQESDHEPNVFKLIYNVTNTNATSVQLNLTGWAVLRFRVRAVNSLGPSRPSLPTEAGICRTSQG</sequence>
<evidence type="ECO:0000259" key="1">
    <source>
        <dbReference type="PROSITE" id="PS50853"/>
    </source>
</evidence>
<dbReference type="OrthoDB" id="6244967at2759"/>
<dbReference type="CDD" id="cd00063">
    <property type="entry name" value="FN3"/>
    <property type="match status" value="1"/>
</dbReference>
<evidence type="ECO:0000313" key="3">
    <source>
        <dbReference type="Proteomes" id="UP001163046"/>
    </source>
</evidence>
<keyword evidence="3" id="KW-1185">Reference proteome</keyword>
<dbReference type="SUPFAM" id="SSF49265">
    <property type="entry name" value="Fibronectin type III"/>
    <property type="match status" value="1"/>
</dbReference>
<gene>
    <name evidence="2" type="primary">CHL1_11</name>
    <name evidence="2" type="ORF">OS493_039435</name>
</gene>
<dbReference type="Pfam" id="PF00041">
    <property type="entry name" value="fn3"/>
    <property type="match status" value="1"/>
</dbReference>
<proteinExistence type="predicted"/>
<dbReference type="InterPro" id="IPR003961">
    <property type="entry name" value="FN3_dom"/>
</dbReference>
<reference evidence="2" key="1">
    <citation type="submission" date="2023-01" db="EMBL/GenBank/DDBJ databases">
        <title>Genome assembly of the deep-sea coral Lophelia pertusa.</title>
        <authorList>
            <person name="Herrera S."/>
            <person name="Cordes E."/>
        </authorList>
    </citation>
    <scope>NUCLEOTIDE SEQUENCE</scope>
    <source>
        <strain evidence="2">USNM1676648</strain>
        <tissue evidence="2">Polyp</tissue>
    </source>
</reference>
<feature type="non-terminal residue" evidence="2">
    <location>
        <position position="1"/>
    </location>
</feature>
<dbReference type="Proteomes" id="UP001163046">
    <property type="component" value="Unassembled WGS sequence"/>
</dbReference>
<dbReference type="AlphaFoldDB" id="A0A9X0CU52"/>